<comment type="similarity">
    <text evidence="5">Belongs to the SAT4 family.</text>
</comment>
<feature type="transmembrane region" description="Helical" evidence="7">
    <location>
        <begin position="184"/>
        <end position="204"/>
    </location>
</feature>
<protein>
    <recommendedName>
        <fullName evidence="8">Rhodopsin domain-containing protein</fullName>
    </recommendedName>
</protein>
<keyword evidence="3 7" id="KW-1133">Transmembrane helix</keyword>
<feature type="transmembrane region" description="Helical" evidence="7">
    <location>
        <begin position="256"/>
        <end position="276"/>
    </location>
</feature>
<dbReference type="InterPro" id="IPR052337">
    <property type="entry name" value="SAT4-like"/>
</dbReference>
<proteinExistence type="inferred from homology"/>
<dbReference type="Proteomes" id="UP000800040">
    <property type="component" value="Unassembled WGS sequence"/>
</dbReference>
<keyword evidence="10" id="KW-1185">Reference proteome</keyword>
<dbReference type="EMBL" id="ML975265">
    <property type="protein sequence ID" value="KAF1837134.1"/>
    <property type="molecule type" value="Genomic_DNA"/>
</dbReference>
<keyword evidence="2 7" id="KW-0812">Transmembrane</keyword>
<keyword evidence="4 7" id="KW-0472">Membrane</keyword>
<evidence type="ECO:0000256" key="1">
    <source>
        <dbReference type="ARBA" id="ARBA00004141"/>
    </source>
</evidence>
<evidence type="ECO:0000256" key="5">
    <source>
        <dbReference type="ARBA" id="ARBA00038359"/>
    </source>
</evidence>
<feature type="transmembrane region" description="Helical" evidence="7">
    <location>
        <begin position="134"/>
        <end position="154"/>
    </location>
</feature>
<dbReference type="GO" id="GO:0016020">
    <property type="term" value="C:membrane"/>
    <property type="evidence" value="ECO:0007669"/>
    <property type="project" value="UniProtKB-SubCell"/>
</dbReference>
<feature type="compositionally biased region" description="Gly residues" evidence="6">
    <location>
        <begin position="309"/>
        <end position="323"/>
    </location>
</feature>
<dbReference type="PANTHER" id="PTHR33048:SF129">
    <property type="entry name" value="INTEGRAL MEMBRANE PROTEIN-RELATED"/>
    <property type="match status" value="1"/>
</dbReference>
<organism evidence="9 10">
    <name type="scientific">Decorospora gaudefroyi</name>
    <dbReference type="NCBI Taxonomy" id="184978"/>
    <lineage>
        <taxon>Eukaryota</taxon>
        <taxon>Fungi</taxon>
        <taxon>Dikarya</taxon>
        <taxon>Ascomycota</taxon>
        <taxon>Pezizomycotina</taxon>
        <taxon>Dothideomycetes</taxon>
        <taxon>Pleosporomycetidae</taxon>
        <taxon>Pleosporales</taxon>
        <taxon>Pleosporineae</taxon>
        <taxon>Pleosporaceae</taxon>
        <taxon>Decorospora</taxon>
    </lineage>
</organism>
<dbReference type="OrthoDB" id="5022096at2759"/>
<accession>A0A6A5KRT5</accession>
<gene>
    <name evidence="9" type="ORF">BDW02DRAFT_492033</name>
</gene>
<comment type="subcellular location">
    <subcellularLocation>
        <location evidence="1">Membrane</location>
        <topology evidence="1">Multi-pass membrane protein</topology>
    </subcellularLocation>
</comment>
<feature type="transmembrane region" description="Helical" evidence="7">
    <location>
        <begin position="216"/>
        <end position="236"/>
    </location>
</feature>
<feature type="region of interest" description="Disordered" evidence="6">
    <location>
        <begin position="303"/>
        <end position="333"/>
    </location>
</feature>
<feature type="transmembrane region" description="Helical" evidence="7">
    <location>
        <begin position="101"/>
        <end position="122"/>
    </location>
</feature>
<dbReference type="InterPro" id="IPR049326">
    <property type="entry name" value="Rhodopsin_dom_fungi"/>
</dbReference>
<evidence type="ECO:0000256" key="6">
    <source>
        <dbReference type="SAM" id="MobiDB-lite"/>
    </source>
</evidence>
<evidence type="ECO:0000313" key="9">
    <source>
        <dbReference type="EMBL" id="KAF1837134.1"/>
    </source>
</evidence>
<reference evidence="9" key="1">
    <citation type="submission" date="2020-01" db="EMBL/GenBank/DDBJ databases">
        <authorList>
            <consortium name="DOE Joint Genome Institute"/>
            <person name="Haridas S."/>
            <person name="Albert R."/>
            <person name="Binder M."/>
            <person name="Bloem J."/>
            <person name="Labutti K."/>
            <person name="Salamov A."/>
            <person name="Andreopoulos B."/>
            <person name="Baker S.E."/>
            <person name="Barry K."/>
            <person name="Bills G."/>
            <person name="Bluhm B.H."/>
            <person name="Cannon C."/>
            <person name="Castanera R."/>
            <person name="Culley D.E."/>
            <person name="Daum C."/>
            <person name="Ezra D."/>
            <person name="Gonzalez J.B."/>
            <person name="Henrissat B."/>
            <person name="Kuo A."/>
            <person name="Liang C."/>
            <person name="Lipzen A."/>
            <person name="Lutzoni F."/>
            <person name="Magnuson J."/>
            <person name="Mondo S."/>
            <person name="Nolan M."/>
            <person name="Ohm R."/>
            <person name="Pangilinan J."/>
            <person name="Park H.-J."/>
            <person name="Ramirez L."/>
            <person name="Alfaro M."/>
            <person name="Sun H."/>
            <person name="Tritt A."/>
            <person name="Yoshinaga Y."/>
            <person name="Zwiers L.-H."/>
            <person name="Turgeon B.G."/>
            <person name="Goodwin S.B."/>
            <person name="Spatafora J.W."/>
            <person name="Crous P.W."/>
            <person name="Grigoriev I.V."/>
        </authorList>
    </citation>
    <scope>NUCLEOTIDE SEQUENCE</scope>
    <source>
        <strain evidence="9">P77</strain>
    </source>
</reference>
<evidence type="ECO:0000259" key="8">
    <source>
        <dbReference type="Pfam" id="PF20684"/>
    </source>
</evidence>
<evidence type="ECO:0000256" key="2">
    <source>
        <dbReference type="ARBA" id="ARBA00022692"/>
    </source>
</evidence>
<name>A0A6A5KRT5_9PLEO</name>
<evidence type="ECO:0000256" key="4">
    <source>
        <dbReference type="ARBA" id="ARBA00023136"/>
    </source>
</evidence>
<dbReference type="Pfam" id="PF20684">
    <property type="entry name" value="Fung_rhodopsin"/>
    <property type="match status" value="1"/>
</dbReference>
<feature type="transmembrane region" description="Helical" evidence="7">
    <location>
        <begin position="63"/>
        <end position="81"/>
    </location>
</feature>
<evidence type="ECO:0000256" key="3">
    <source>
        <dbReference type="ARBA" id="ARBA00022989"/>
    </source>
</evidence>
<feature type="transmembrane region" description="Helical" evidence="7">
    <location>
        <begin position="20"/>
        <end position="42"/>
    </location>
</feature>
<evidence type="ECO:0000313" key="10">
    <source>
        <dbReference type="Proteomes" id="UP000800040"/>
    </source>
</evidence>
<feature type="domain" description="Rhodopsin" evidence="8">
    <location>
        <begin position="99"/>
        <end position="282"/>
    </location>
</feature>
<sequence>MAEPDPNAVIPNFPTPEAMAMARKFAGVTVGLHSIAVVVFGARMWSRLRPHILKHELTIPQKALILTNTTLLLTALPYAFTPTPQPIRLSTLLSTYKNATIAQPIWAWSMVFIKLSFTFMLLRIQQSLTLKRFLYAMIAVQLLLGIYTTLALLLQCRPYYKAWDLLGNVNGSCWPPSKQAKSSIAVSVVHILTDFMLALLPLSFLSKIQRPLRERVVVGVLMGLGFFAGVASIIKIVAAVEFGRATSDPTAASMTIGMWSVIEELVGFIVICVPCLRSPFQRVLHHCGLLSSRIRQHTLTRGYESKMRGGPGHSGARGAGSGGRMRSQSQSRIVTVDSETSHAFKMKELGTRASDEDEVPCRRASTNESCSGKGEIWCTKEVVVEHDPISRLPSCERMHGGSGAAWRDEAFDFDLGRSPRV</sequence>
<dbReference type="AlphaFoldDB" id="A0A6A5KRT5"/>
<dbReference type="PANTHER" id="PTHR33048">
    <property type="entry name" value="PTH11-LIKE INTEGRAL MEMBRANE PROTEIN (AFU_ORTHOLOGUE AFUA_5G11245)"/>
    <property type="match status" value="1"/>
</dbReference>
<evidence type="ECO:0000256" key="7">
    <source>
        <dbReference type="SAM" id="Phobius"/>
    </source>
</evidence>